<dbReference type="SUPFAM" id="SSF46767">
    <property type="entry name" value="Methylated DNA-protein cysteine methyltransferase, C-terminal domain"/>
    <property type="match status" value="1"/>
</dbReference>
<dbReference type="InterPro" id="IPR001497">
    <property type="entry name" value="MethylDNA_cys_MeTrfase_AS"/>
</dbReference>
<protein>
    <recommendedName>
        <fullName evidence="4">Methylated-DNA--protein-cysteine methyltransferase</fullName>
        <ecNumber evidence="3">2.1.1.63</ecNumber>
    </recommendedName>
    <alternativeName>
        <fullName evidence="9">6-O-methylguanine-DNA methyltransferase</fullName>
    </alternativeName>
    <alternativeName>
        <fullName evidence="10">O-6-methylguanine-DNA-alkyltransferase</fullName>
    </alternativeName>
</protein>
<comment type="similarity">
    <text evidence="2">Belongs to the MGMT family.</text>
</comment>
<feature type="domain" description="Methylated-DNA-[protein]-cysteine S-methyltransferase DNA binding" evidence="13">
    <location>
        <begin position="40"/>
        <end position="127"/>
    </location>
</feature>
<dbReference type="EC" id="2.1.1.63" evidence="3"/>
<feature type="region of interest" description="Disordered" evidence="12">
    <location>
        <begin position="1"/>
        <end position="28"/>
    </location>
</feature>
<evidence type="ECO:0000256" key="5">
    <source>
        <dbReference type="ARBA" id="ARBA00022603"/>
    </source>
</evidence>
<dbReference type="EMBL" id="HBIB01010877">
    <property type="protein sequence ID" value="CAE0244824.1"/>
    <property type="molecule type" value="Transcribed_RNA"/>
</dbReference>
<dbReference type="PANTHER" id="PTHR10815:SF13">
    <property type="entry name" value="METHYLATED-DNA--PROTEIN-CYSTEINE METHYLTRANSFERASE"/>
    <property type="match status" value="1"/>
</dbReference>
<dbReference type="EMBL" id="HBIB01010876">
    <property type="protein sequence ID" value="CAE0244823.1"/>
    <property type="molecule type" value="Transcribed_RNA"/>
</dbReference>
<dbReference type="InterPro" id="IPR036217">
    <property type="entry name" value="MethylDNA_cys_MeTrfase_DNAb"/>
</dbReference>
<dbReference type="GO" id="GO:0032259">
    <property type="term" value="P:methylation"/>
    <property type="evidence" value="ECO:0007669"/>
    <property type="project" value="UniProtKB-KW"/>
</dbReference>
<sequence>MPRKSSSSKKNVSNAPSKDKTEAARVQFSKNGRKAEVTKFRARVFHALCSVPSGKVTTYGRLALSVGLTGNGSRAIGQAMRNNPLAPDVPCHRVIKTDLTLGGFSGQTSLESKELKQKIALLEGEGVKFINGKLSSSTFLFTPPTPPEY</sequence>
<evidence type="ECO:0000259" key="13">
    <source>
        <dbReference type="Pfam" id="PF01035"/>
    </source>
</evidence>
<evidence type="ECO:0000313" key="15">
    <source>
        <dbReference type="EMBL" id="CAE0244824.1"/>
    </source>
</evidence>
<organism evidence="14">
    <name type="scientific">Palpitomonas bilix</name>
    <dbReference type="NCBI Taxonomy" id="652834"/>
    <lineage>
        <taxon>Eukaryota</taxon>
        <taxon>Eukaryota incertae sedis</taxon>
    </lineage>
</organism>
<keyword evidence="8" id="KW-0234">DNA repair</keyword>
<dbReference type="PROSITE" id="PS00374">
    <property type="entry name" value="MGMT"/>
    <property type="match status" value="1"/>
</dbReference>
<evidence type="ECO:0000256" key="4">
    <source>
        <dbReference type="ARBA" id="ARBA00015377"/>
    </source>
</evidence>
<evidence type="ECO:0000256" key="1">
    <source>
        <dbReference type="ARBA" id="ARBA00001286"/>
    </source>
</evidence>
<evidence type="ECO:0000256" key="11">
    <source>
        <dbReference type="ARBA" id="ARBA00049348"/>
    </source>
</evidence>
<dbReference type="GO" id="GO:0006281">
    <property type="term" value="P:DNA repair"/>
    <property type="evidence" value="ECO:0007669"/>
    <property type="project" value="UniProtKB-KW"/>
</dbReference>
<evidence type="ECO:0000256" key="6">
    <source>
        <dbReference type="ARBA" id="ARBA00022679"/>
    </source>
</evidence>
<dbReference type="GO" id="GO:0003908">
    <property type="term" value="F:methylated-DNA-[protein]-cysteine S-methyltransferase activity"/>
    <property type="evidence" value="ECO:0007669"/>
    <property type="project" value="UniProtKB-EC"/>
</dbReference>
<accession>A0A7S3G2E4</accession>
<gene>
    <name evidence="14" type="ORF">PBIL07802_LOCUS7001</name>
    <name evidence="15" type="ORF">PBIL07802_LOCUS7002</name>
</gene>
<dbReference type="AlphaFoldDB" id="A0A7S3G2E4"/>
<keyword evidence="5" id="KW-0489">Methyltransferase</keyword>
<evidence type="ECO:0000256" key="7">
    <source>
        <dbReference type="ARBA" id="ARBA00022763"/>
    </source>
</evidence>
<evidence type="ECO:0000256" key="3">
    <source>
        <dbReference type="ARBA" id="ARBA00011918"/>
    </source>
</evidence>
<comment type="catalytic activity">
    <reaction evidence="11">
        <text>a 6-O-methyl-2'-deoxyguanosine in DNA + L-cysteinyl-[protein] = S-methyl-L-cysteinyl-[protein] + a 2'-deoxyguanosine in DNA</text>
        <dbReference type="Rhea" id="RHEA:24000"/>
        <dbReference type="Rhea" id="RHEA-COMP:10131"/>
        <dbReference type="Rhea" id="RHEA-COMP:10132"/>
        <dbReference type="Rhea" id="RHEA-COMP:11367"/>
        <dbReference type="Rhea" id="RHEA-COMP:11368"/>
        <dbReference type="ChEBI" id="CHEBI:29950"/>
        <dbReference type="ChEBI" id="CHEBI:82612"/>
        <dbReference type="ChEBI" id="CHEBI:85445"/>
        <dbReference type="ChEBI" id="CHEBI:85448"/>
        <dbReference type="EC" id="2.1.1.63"/>
    </reaction>
</comment>
<evidence type="ECO:0000256" key="10">
    <source>
        <dbReference type="ARBA" id="ARBA00031621"/>
    </source>
</evidence>
<dbReference type="NCBIfam" id="TIGR00589">
    <property type="entry name" value="ogt"/>
    <property type="match status" value="1"/>
</dbReference>
<name>A0A7S3G2E4_9EUKA</name>
<dbReference type="Pfam" id="PF01035">
    <property type="entry name" value="DNA_binding_1"/>
    <property type="match status" value="1"/>
</dbReference>
<dbReference type="InterPro" id="IPR014048">
    <property type="entry name" value="MethylDNA_cys_MeTrfase_DNA-bd"/>
</dbReference>
<dbReference type="Gene3D" id="1.10.10.10">
    <property type="entry name" value="Winged helix-like DNA-binding domain superfamily/Winged helix DNA-binding domain"/>
    <property type="match status" value="1"/>
</dbReference>
<keyword evidence="7" id="KW-0227">DNA damage</keyword>
<evidence type="ECO:0000256" key="12">
    <source>
        <dbReference type="SAM" id="MobiDB-lite"/>
    </source>
</evidence>
<proteinExistence type="inferred from homology"/>
<dbReference type="CDD" id="cd06445">
    <property type="entry name" value="ATase"/>
    <property type="match status" value="1"/>
</dbReference>
<reference evidence="14" key="1">
    <citation type="submission" date="2021-01" db="EMBL/GenBank/DDBJ databases">
        <authorList>
            <person name="Corre E."/>
            <person name="Pelletier E."/>
            <person name="Niang G."/>
            <person name="Scheremetjew M."/>
            <person name="Finn R."/>
            <person name="Kale V."/>
            <person name="Holt S."/>
            <person name="Cochrane G."/>
            <person name="Meng A."/>
            <person name="Brown T."/>
            <person name="Cohen L."/>
        </authorList>
    </citation>
    <scope>NUCLEOTIDE SEQUENCE</scope>
    <source>
        <strain evidence="14">NIES-2562</strain>
    </source>
</reference>
<keyword evidence="6" id="KW-0808">Transferase</keyword>
<evidence type="ECO:0000256" key="8">
    <source>
        <dbReference type="ARBA" id="ARBA00023204"/>
    </source>
</evidence>
<comment type="catalytic activity">
    <reaction evidence="1">
        <text>a 4-O-methyl-thymidine in DNA + L-cysteinyl-[protein] = a thymidine in DNA + S-methyl-L-cysteinyl-[protein]</text>
        <dbReference type="Rhea" id="RHEA:53428"/>
        <dbReference type="Rhea" id="RHEA-COMP:10131"/>
        <dbReference type="Rhea" id="RHEA-COMP:10132"/>
        <dbReference type="Rhea" id="RHEA-COMP:13555"/>
        <dbReference type="Rhea" id="RHEA-COMP:13556"/>
        <dbReference type="ChEBI" id="CHEBI:29950"/>
        <dbReference type="ChEBI" id="CHEBI:82612"/>
        <dbReference type="ChEBI" id="CHEBI:137386"/>
        <dbReference type="ChEBI" id="CHEBI:137387"/>
        <dbReference type="EC" id="2.1.1.63"/>
    </reaction>
</comment>
<dbReference type="PANTHER" id="PTHR10815">
    <property type="entry name" value="METHYLATED-DNA--PROTEIN-CYSTEINE METHYLTRANSFERASE"/>
    <property type="match status" value="1"/>
</dbReference>
<evidence type="ECO:0000256" key="2">
    <source>
        <dbReference type="ARBA" id="ARBA00008711"/>
    </source>
</evidence>
<evidence type="ECO:0000313" key="14">
    <source>
        <dbReference type="EMBL" id="CAE0244823.1"/>
    </source>
</evidence>
<evidence type="ECO:0000256" key="9">
    <source>
        <dbReference type="ARBA" id="ARBA00030795"/>
    </source>
</evidence>
<dbReference type="InterPro" id="IPR036388">
    <property type="entry name" value="WH-like_DNA-bd_sf"/>
</dbReference>